<sequence length="927" mass="107610">MEEVRKKIKAASEALSSLRTSSASKIEKLLNEALNAAEDDKPLPEEQEAIPEKRAKYDEDVDNMEVSILETDLDTLSTSKKFHGSTDILDGSSVVNLFRILDDQYYECPLCKDERTLATDIEGLLNHVFGCHAINKQNQVIKCCYCSKIYGLQSKKYRDSESMAKAHCFLNMVDHLINIHDIEQPLFIYTYKCSECNVKCFLPDLWRNHELFKHDRLSRLINILEEGGYHVIEAKESTDTLTKYQEDIYEDQETAFLLKSTKYCCFLCKNLCSTRQDFLSHFSKEHFDKDVIMCNLCEFSSSISDSKQIINCLISLLHHRKDSHNLSYPDYVNLVKCKFCAFSAPKKELVDEHCKMDCTQKPENQGGVVPIIDHVKYRKSDLIDDSGILYCFLCNPISEPKRTTEQFSDLNGLIDHISITHLTCDRDKKRKRTSIACPKCPKGFPLILSLLKSRAIQHAALQCLHHMAKSPGHSAFVPNFLVQFHCSLCSYTTVSHEYARYHIGTHEKNGEFYEREAKEEKDNHDNIINRYRLDVLANFGPFNCLFCEKILDSLQSLAEHVLQTHVVKKNFGKTNSYLKCTSCEFASPLLKSYKNYHTISVKIALEGILEHEVTKHYQPLPNWGQIYFCDECSTKFYRRAAFFSHLNNAHAVKVKLVSLVKEEGKSAVVTPVFENDKKSNNVKPKLNHTYHKSNEKKSFREDLECYPCFICSNSDSFESLAELLEHVRSKHCNTGNDDAILLCHICKRNFRSSKRLSARRSVETIYNSLIEHYVTKHQYEAPNYLIWLSCEKCEFRTSSLRQLKAHEKDHEDEFRCADCSKKFENLEDFREHTEKENHNSKMCPYCSKTFSTVAFRMAHVQNQHEKKRNFKCDDCTATFFNKVDYEQHCFAKHKKQVSDKPIYNCESCQYQTIQKYLMMKIIYNTLQ</sequence>
<evidence type="ECO:0000313" key="8">
    <source>
        <dbReference type="Proteomes" id="UP000549394"/>
    </source>
</evidence>
<accession>A0A7I8W4E7</accession>
<evidence type="ECO:0000259" key="6">
    <source>
        <dbReference type="PROSITE" id="PS50157"/>
    </source>
</evidence>
<dbReference type="PANTHER" id="PTHR24379">
    <property type="entry name" value="KRAB AND ZINC FINGER DOMAIN-CONTAINING"/>
    <property type="match status" value="1"/>
</dbReference>
<dbReference type="Gene3D" id="3.30.160.60">
    <property type="entry name" value="Classic Zinc Finger"/>
    <property type="match status" value="3"/>
</dbReference>
<evidence type="ECO:0000313" key="7">
    <source>
        <dbReference type="EMBL" id="CAD5122763.1"/>
    </source>
</evidence>
<keyword evidence="8" id="KW-1185">Reference proteome</keyword>
<protein>
    <submittedName>
        <fullName evidence="7">DgyrCDS11171</fullName>
    </submittedName>
</protein>
<dbReference type="SUPFAM" id="SSF57667">
    <property type="entry name" value="beta-beta-alpha zinc fingers"/>
    <property type="match status" value="1"/>
</dbReference>
<dbReference type="EMBL" id="CAJFCJ010000018">
    <property type="protein sequence ID" value="CAD5122763.1"/>
    <property type="molecule type" value="Genomic_DNA"/>
</dbReference>
<dbReference type="SMART" id="SM00355">
    <property type="entry name" value="ZnF_C2H2"/>
    <property type="match status" value="15"/>
</dbReference>
<keyword evidence="4" id="KW-0862">Zinc</keyword>
<evidence type="ECO:0000256" key="4">
    <source>
        <dbReference type="ARBA" id="ARBA00022833"/>
    </source>
</evidence>
<dbReference type="OrthoDB" id="8434870at2759"/>
<reference evidence="7 8" key="1">
    <citation type="submission" date="2020-08" db="EMBL/GenBank/DDBJ databases">
        <authorList>
            <person name="Hejnol A."/>
        </authorList>
    </citation>
    <scope>NUCLEOTIDE SEQUENCE [LARGE SCALE GENOMIC DNA]</scope>
</reference>
<keyword evidence="2" id="KW-0677">Repeat</keyword>
<feature type="domain" description="C2H2-type" evidence="6">
    <location>
        <begin position="814"/>
        <end position="843"/>
    </location>
</feature>
<dbReference type="GO" id="GO:0008270">
    <property type="term" value="F:zinc ion binding"/>
    <property type="evidence" value="ECO:0007669"/>
    <property type="project" value="UniProtKB-KW"/>
</dbReference>
<proteinExistence type="predicted"/>
<keyword evidence="3 5" id="KW-0863">Zinc-finger</keyword>
<evidence type="ECO:0000256" key="3">
    <source>
        <dbReference type="ARBA" id="ARBA00022771"/>
    </source>
</evidence>
<dbReference type="InterPro" id="IPR036236">
    <property type="entry name" value="Znf_C2H2_sf"/>
</dbReference>
<dbReference type="AlphaFoldDB" id="A0A7I8W4E7"/>
<name>A0A7I8W4E7_9ANNE</name>
<gene>
    <name evidence="7" type="ORF">DGYR_LOCUS10527</name>
</gene>
<comment type="caution">
    <text evidence="7">The sequence shown here is derived from an EMBL/GenBank/DDBJ whole genome shotgun (WGS) entry which is preliminary data.</text>
</comment>
<organism evidence="7 8">
    <name type="scientific">Dimorphilus gyrociliatus</name>
    <dbReference type="NCBI Taxonomy" id="2664684"/>
    <lineage>
        <taxon>Eukaryota</taxon>
        <taxon>Metazoa</taxon>
        <taxon>Spiralia</taxon>
        <taxon>Lophotrochozoa</taxon>
        <taxon>Annelida</taxon>
        <taxon>Polychaeta</taxon>
        <taxon>Polychaeta incertae sedis</taxon>
        <taxon>Dinophilidae</taxon>
        <taxon>Dimorphilus</taxon>
    </lineage>
</organism>
<dbReference type="Proteomes" id="UP000549394">
    <property type="component" value="Unassembled WGS sequence"/>
</dbReference>
<keyword evidence="1" id="KW-0479">Metal-binding</keyword>
<dbReference type="InterPro" id="IPR013087">
    <property type="entry name" value="Znf_C2H2_type"/>
</dbReference>
<dbReference type="PANTHER" id="PTHR24379:SF121">
    <property type="entry name" value="C2H2-TYPE DOMAIN-CONTAINING PROTEIN"/>
    <property type="match status" value="1"/>
</dbReference>
<evidence type="ECO:0000256" key="2">
    <source>
        <dbReference type="ARBA" id="ARBA00022737"/>
    </source>
</evidence>
<evidence type="ECO:0000256" key="1">
    <source>
        <dbReference type="ARBA" id="ARBA00022723"/>
    </source>
</evidence>
<dbReference type="PROSITE" id="PS50157">
    <property type="entry name" value="ZINC_FINGER_C2H2_2"/>
    <property type="match status" value="2"/>
</dbReference>
<dbReference type="PROSITE" id="PS00028">
    <property type="entry name" value="ZINC_FINGER_C2H2_1"/>
    <property type="match status" value="5"/>
</dbReference>
<feature type="domain" description="C2H2-type" evidence="6">
    <location>
        <begin position="627"/>
        <end position="655"/>
    </location>
</feature>
<evidence type="ECO:0000256" key="5">
    <source>
        <dbReference type="PROSITE-ProRule" id="PRU00042"/>
    </source>
</evidence>